<dbReference type="Proteomes" id="UP000006062">
    <property type="component" value="Chromosome"/>
</dbReference>
<organism evidence="2 3">
    <name type="scientific">Thiocystis violascens (strain ATCC 17096 / DSM 198 / 6111)</name>
    <name type="common">Chromatium violascens</name>
    <dbReference type="NCBI Taxonomy" id="765911"/>
    <lineage>
        <taxon>Bacteria</taxon>
        <taxon>Pseudomonadati</taxon>
        <taxon>Pseudomonadota</taxon>
        <taxon>Gammaproteobacteria</taxon>
        <taxon>Chromatiales</taxon>
        <taxon>Chromatiaceae</taxon>
        <taxon>Thiocystis</taxon>
    </lineage>
</organism>
<dbReference type="InterPro" id="IPR012902">
    <property type="entry name" value="N_methyl_site"/>
</dbReference>
<evidence type="ECO:0000313" key="2">
    <source>
        <dbReference type="EMBL" id="AFL74781.1"/>
    </source>
</evidence>
<feature type="transmembrane region" description="Helical" evidence="1">
    <location>
        <begin position="12"/>
        <end position="34"/>
    </location>
</feature>
<keyword evidence="1" id="KW-1133">Transmembrane helix</keyword>
<evidence type="ECO:0000256" key="1">
    <source>
        <dbReference type="SAM" id="Phobius"/>
    </source>
</evidence>
<keyword evidence="1" id="KW-0472">Membrane</keyword>
<proteinExistence type="predicted"/>
<dbReference type="eggNOG" id="COG2165">
    <property type="taxonomic scope" value="Bacteria"/>
</dbReference>
<dbReference type="STRING" id="765911.Thivi_2870"/>
<dbReference type="HOGENOM" id="CLU_101359_0_0_6"/>
<dbReference type="EMBL" id="CP003154">
    <property type="protein sequence ID" value="AFL74781.1"/>
    <property type="molecule type" value="Genomic_DNA"/>
</dbReference>
<reference evidence="2 3" key="1">
    <citation type="submission" date="2012-06" db="EMBL/GenBank/DDBJ databases">
        <title>Complete sequence of Thiocystis violascens DSM 198.</title>
        <authorList>
            <consortium name="US DOE Joint Genome Institute"/>
            <person name="Lucas S."/>
            <person name="Han J."/>
            <person name="Lapidus A."/>
            <person name="Cheng J.-F."/>
            <person name="Goodwin L."/>
            <person name="Pitluck S."/>
            <person name="Peters L."/>
            <person name="Ovchinnikova G."/>
            <person name="Teshima H."/>
            <person name="Detter J.C."/>
            <person name="Han C."/>
            <person name="Tapia R."/>
            <person name="Land M."/>
            <person name="Hauser L."/>
            <person name="Kyrpides N."/>
            <person name="Ivanova N."/>
            <person name="Pagani I."/>
            <person name="Vogl K."/>
            <person name="Liu Z."/>
            <person name="Frigaard N.-U."/>
            <person name="Bryant D."/>
            <person name="Woyke T."/>
        </authorList>
    </citation>
    <scope>NUCLEOTIDE SEQUENCE [LARGE SCALE GENOMIC DNA]</scope>
    <source>
        <strain evidence="3">ATCC 17096 / DSM 198 / 6111</strain>
    </source>
</reference>
<dbReference type="RefSeq" id="WP_014779213.1">
    <property type="nucleotide sequence ID" value="NC_018012.1"/>
</dbReference>
<dbReference type="PROSITE" id="PS00409">
    <property type="entry name" value="PROKAR_NTER_METHYL"/>
    <property type="match status" value="1"/>
</dbReference>
<dbReference type="AlphaFoldDB" id="I3YCR3"/>
<dbReference type="NCBIfam" id="TIGR02532">
    <property type="entry name" value="IV_pilin_GFxxxE"/>
    <property type="match status" value="1"/>
</dbReference>
<sequence>MMRATVTEKRGGGFTLVELLIALAMISLIALLLFSGLRLGLRAWESVDAATEQIGELRLAHGFLARILSQARVASTLVEAETVAIFGGDAESLEFAAPLSEQVGVSGLYVLRLTLEDRGNSRALVLTRWLLHPEVLEGGDGFPPWEPLDKDGARSVADLPVDLDAADGAFGRTLLLDRVDAFEILYLGLAEGETEPDWHEDWFEQANPPTQLRIRLTTAARTWPDLVIALPGRRS</sequence>
<protein>
    <submittedName>
        <fullName evidence="2">Prepilin-type N-terminal cleavage/methylation domain-containing protein</fullName>
    </submittedName>
</protein>
<name>I3YCR3_THIV6</name>
<keyword evidence="1" id="KW-0812">Transmembrane</keyword>
<accession>I3YCR3</accession>
<gene>
    <name evidence="2" type="ordered locus">Thivi_2870</name>
</gene>
<dbReference type="KEGG" id="tvi:Thivi_2870"/>
<keyword evidence="3" id="KW-1185">Reference proteome</keyword>
<dbReference type="Pfam" id="PF07963">
    <property type="entry name" value="N_methyl"/>
    <property type="match status" value="1"/>
</dbReference>
<evidence type="ECO:0000313" key="3">
    <source>
        <dbReference type="Proteomes" id="UP000006062"/>
    </source>
</evidence>